<sequence>MSVTENVHIRPLERANPFDHDADVVDAQCNHICAVYNAPVDYPWTAVSENASPDCSKFEQTILEDFFDEPLIHIDASSSPQEIRDAILRCKHMVLATSAERIFERQRLVDRLIELRRILHSLEDISICDTSGSHVEPESRSLRCESAGSLSRGRTFSFNSLSNRIGQPNRCASPGPTSQIRNPGGHEFQWLLAIRCLGVMCEHCQQPMRNPSIWILHCSVCHIVCHPQNCLRGLTRRCPSATADNLSQLHNLRTLNSSKQVLDPNARVSVQNESVHRFVSNGCPPDFSSRLPLFRHLEVTHLAYVGANLSEQCWMCFECRRPLKPAPTRTVLAEPSIMTTLVNRASHVFDSGVSLLSKQAVELKSEQLSPSWMPQLSSQVFSLSTHTEQLFNRMPTIRSPDHTDLPNLQWAYSSKLQHDLGPVQTWEDARVLEAISRIRRPRAQSHSRRRMTSDSHRDFATPDSVTQLQSPSTSASGDTNYESARLCYYTGHFYCTQCHWGTDSRLIPACVFILGDCQPKPVCRSALLWLDYAWDRHLFRVPEPWYRHDPRARRVYALRLRAFRLSPYWEGCEKIRTIKTELTPPWLFEQPYTFTMGLLTLVLDGTLESRLRNWLQKVDGHLDVCNTCAKRVPDRCAVCELGPIRPHHPNAGLCRKCLRACHRSCFSDNLSTGLIDRSSCSLPTDLEPSDTYWTEVLHPALRTICRGCDLNKQSS</sequence>
<dbReference type="EMBL" id="JTDF01000639">
    <property type="protein sequence ID" value="KAF8571222.1"/>
    <property type="molecule type" value="Genomic_DNA"/>
</dbReference>
<dbReference type="PANTHER" id="PTHR12326:SF3">
    <property type="entry name" value="DIFFERENTIALLY EXPRESSED IN FDCP 8 HOMOLOG"/>
    <property type="match status" value="1"/>
</dbReference>
<comment type="caution">
    <text evidence="7">The sequence shown here is derived from an EMBL/GenBank/DDBJ whole genome shotgun (WGS) entry which is preliminary data.</text>
</comment>
<reference evidence="7 8" key="1">
    <citation type="submission" date="2019-07" db="EMBL/GenBank/DDBJ databases">
        <title>Annotation for the trematode Paragonimus westermani.</title>
        <authorList>
            <person name="Choi Y.-J."/>
        </authorList>
    </citation>
    <scope>NUCLEOTIDE SEQUENCE [LARGE SCALE GENOMIC DNA]</scope>
    <source>
        <strain evidence="7">180907_Pwestermani</strain>
    </source>
</reference>
<feature type="region of interest" description="Disordered" evidence="5">
    <location>
        <begin position="440"/>
        <end position="477"/>
    </location>
</feature>
<evidence type="ECO:0000259" key="6">
    <source>
        <dbReference type="SMART" id="SM01175"/>
    </source>
</evidence>
<evidence type="ECO:0000313" key="7">
    <source>
        <dbReference type="EMBL" id="KAF8571222.1"/>
    </source>
</evidence>
<feature type="compositionally biased region" description="Polar residues" evidence="5">
    <location>
        <begin position="463"/>
        <end position="477"/>
    </location>
</feature>
<organism evidence="7 8">
    <name type="scientific">Paragonimus westermani</name>
    <dbReference type="NCBI Taxonomy" id="34504"/>
    <lineage>
        <taxon>Eukaryota</taxon>
        <taxon>Metazoa</taxon>
        <taxon>Spiralia</taxon>
        <taxon>Lophotrochozoa</taxon>
        <taxon>Platyhelminthes</taxon>
        <taxon>Trematoda</taxon>
        <taxon>Digenea</taxon>
        <taxon>Plagiorchiida</taxon>
        <taxon>Troglotremata</taxon>
        <taxon>Troglotrematidae</taxon>
        <taxon>Paragonimus</taxon>
    </lineage>
</organism>
<feature type="domain" description="Rubicon Homology" evidence="6">
    <location>
        <begin position="485"/>
        <end position="678"/>
    </location>
</feature>
<keyword evidence="8" id="KW-1185">Reference proteome</keyword>
<dbReference type="InterPro" id="IPR025258">
    <property type="entry name" value="RH_dom"/>
</dbReference>
<evidence type="ECO:0000256" key="1">
    <source>
        <dbReference type="ARBA" id="ARBA00022723"/>
    </source>
</evidence>
<gene>
    <name evidence="7" type="ORF">P879_02299</name>
</gene>
<dbReference type="GO" id="GO:0008270">
    <property type="term" value="F:zinc ion binding"/>
    <property type="evidence" value="ECO:0007669"/>
    <property type="project" value="UniProtKB-KW"/>
</dbReference>
<feature type="compositionally biased region" description="Basic and acidic residues" evidence="5">
    <location>
        <begin position="451"/>
        <end position="460"/>
    </location>
</feature>
<evidence type="ECO:0000256" key="5">
    <source>
        <dbReference type="SAM" id="MobiDB-lite"/>
    </source>
</evidence>
<feature type="compositionally biased region" description="Basic residues" evidence="5">
    <location>
        <begin position="440"/>
        <end position="450"/>
    </location>
</feature>
<dbReference type="CDD" id="cd00029">
    <property type="entry name" value="C1"/>
    <property type="match status" value="1"/>
</dbReference>
<evidence type="ECO:0000256" key="2">
    <source>
        <dbReference type="ARBA" id="ARBA00022737"/>
    </source>
</evidence>
<dbReference type="PANTHER" id="PTHR12326">
    <property type="entry name" value="PLECKSTRIN HOMOLOGY DOMAIN CONTAINING PROTEIN"/>
    <property type="match status" value="1"/>
</dbReference>
<dbReference type="InterPro" id="IPR051366">
    <property type="entry name" value="DEF8"/>
</dbReference>
<keyword evidence="4" id="KW-0862">Zinc</keyword>
<protein>
    <recommendedName>
        <fullName evidence="6">Rubicon Homology domain-containing protein</fullName>
    </recommendedName>
</protein>
<keyword evidence="2" id="KW-0677">Repeat</keyword>
<evidence type="ECO:0000256" key="3">
    <source>
        <dbReference type="ARBA" id="ARBA00022771"/>
    </source>
</evidence>
<keyword evidence="1" id="KW-0479">Metal-binding</keyword>
<evidence type="ECO:0000256" key="4">
    <source>
        <dbReference type="ARBA" id="ARBA00022833"/>
    </source>
</evidence>
<dbReference type="AlphaFoldDB" id="A0A8T0DVQ2"/>
<dbReference type="OrthoDB" id="1918044at2759"/>
<name>A0A8T0DVQ2_9TREM</name>
<accession>A0A8T0DVQ2</accession>
<evidence type="ECO:0000313" key="8">
    <source>
        <dbReference type="Proteomes" id="UP000699462"/>
    </source>
</evidence>
<keyword evidence="3" id="KW-0863">Zinc-finger</keyword>
<dbReference type="Proteomes" id="UP000699462">
    <property type="component" value="Unassembled WGS sequence"/>
</dbReference>
<dbReference type="SMART" id="SM01175">
    <property type="entry name" value="DUF4206"/>
    <property type="match status" value="1"/>
</dbReference>
<proteinExistence type="predicted"/>
<dbReference type="Pfam" id="PF13901">
    <property type="entry name" value="RH_dom"/>
    <property type="match status" value="1"/>
</dbReference>